<evidence type="ECO:0000313" key="2">
    <source>
        <dbReference type="EMBL" id="NYG35885.1"/>
    </source>
</evidence>
<keyword evidence="3" id="KW-1185">Reference proteome</keyword>
<feature type="compositionally biased region" description="Low complexity" evidence="1">
    <location>
        <begin position="53"/>
        <end position="75"/>
    </location>
</feature>
<proteinExistence type="predicted"/>
<evidence type="ECO:0000313" key="3">
    <source>
        <dbReference type="Proteomes" id="UP000592181"/>
    </source>
</evidence>
<dbReference type="EMBL" id="JACBZX010000001">
    <property type="protein sequence ID" value="NYG35885.1"/>
    <property type="molecule type" value="Genomic_DNA"/>
</dbReference>
<accession>A0A852XBN4</accession>
<evidence type="ECO:0000256" key="1">
    <source>
        <dbReference type="SAM" id="MobiDB-lite"/>
    </source>
</evidence>
<dbReference type="RefSeq" id="WP_179461477.1">
    <property type="nucleotide sequence ID" value="NZ_JACBZX010000001.1"/>
</dbReference>
<comment type="caution">
    <text evidence="2">The sequence shown here is derived from an EMBL/GenBank/DDBJ whole genome shotgun (WGS) entry which is preliminary data.</text>
</comment>
<feature type="region of interest" description="Disordered" evidence="1">
    <location>
        <begin position="45"/>
        <end position="84"/>
    </location>
</feature>
<protein>
    <submittedName>
        <fullName evidence="2">Uncharacterized protein</fullName>
    </submittedName>
</protein>
<feature type="region of interest" description="Disordered" evidence="1">
    <location>
        <begin position="286"/>
        <end position="305"/>
    </location>
</feature>
<organism evidence="2 3">
    <name type="scientific">Janibacter alkaliphilus</name>
    <dbReference type="NCBI Taxonomy" id="1069963"/>
    <lineage>
        <taxon>Bacteria</taxon>
        <taxon>Bacillati</taxon>
        <taxon>Actinomycetota</taxon>
        <taxon>Actinomycetes</taxon>
        <taxon>Micrococcales</taxon>
        <taxon>Intrasporangiaceae</taxon>
        <taxon>Janibacter</taxon>
    </lineage>
</organism>
<dbReference type="AlphaFoldDB" id="A0A852XBN4"/>
<dbReference type="Gene3D" id="2.50.20.20">
    <property type="match status" value="1"/>
</dbReference>
<dbReference type="Proteomes" id="UP000592181">
    <property type="component" value="Unassembled WGS sequence"/>
</dbReference>
<sequence>MRPGSSAASSDVRERPSTAASWRLWPVRCAALAGSASLVLAGCLPGEGEEESSGPSSAPLTTTSTDSSSSSSSSASGGGEQTCEARQPTDLLTQAKDYMAASQNVTIEVDGSNEETGDYTLSAAGASEDKKNGSWRVLLEQDEGGTLEMRKVGWTRFVKADEAYLEGTEKDNPLREHADQWVKFGWDADSESLDSLSPATLVDLNFFGESLDAWDVDGSGVRCTELRGRAALQMDAAAGRGGGSGSRVLWIAQGAEPQMLQLAFTKGEQSTTMRFSDWNETDVSRWGAPAGARSLKEDEAGDIEM</sequence>
<name>A0A852XBN4_9MICO</name>
<gene>
    <name evidence="2" type="ORF">BJY28_000354</name>
</gene>
<reference evidence="2 3" key="1">
    <citation type="submission" date="2020-07" db="EMBL/GenBank/DDBJ databases">
        <title>Sequencing the genomes of 1000 actinobacteria strains.</title>
        <authorList>
            <person name="Klenk H.-P."/>
        </authorList>
    </citation>
    <scope>NUCLEOTIDE SEQUENCE [LARGE SCALE GENOMIC DNA]</scope>
    <source>
        <strain evidence="2 3">DSM 24723</strain>
    </source>
</reference>